<accession>A0A239AFH2</accession>
<dbReference type="GO" id="GO:0003677">
    <property type="term" value="F:DNA binding"/>
    <property type="evidence" value="ECO:0007669"/>
    <property type="project" value="UniProtKB-KW"/>
</dbReference>
<evidence type="ECO:0000256" key="1">
    <source>
        <dbReference type="ARBA" id="ARBA00005384"/>
    </source>
</evidence>
<dbReference type="Pfam" id="PF00392">
    <property type="entry name" value="GntR"/>
    <property type="match status" value="1"/>
</dbReference>
<dbReference type="InterPro" id="IPR004839">
    <property type="entry name" value="Aminotransferase_I/II_large"/>
</dbReference>
<keyword evidence="3" id="KW-0805">Transcription regulation</keyword>
<dbReference type="EMBL" id="FZOA01000007">
    <property type="protein sequence ID" value="SNR94319.1"/>
    <property type="molecule type" value="Genomic_DNA"/>
</dbReference>
<dbReference type="SUPFAM" id="SSF53383">
    <property type="entry name" value="PLP-dependent transferases"/>
    <property type="match status" value="1"/>
</dbReference>
<dbReference type="CDD" id="cd07377">
    <property type="entry name" value="WHTH_GntR"/>
    <property type="match status" value="1"/>
</dbReference>
<evidence type="ECO:0000256" key="4">
    <source>
        <dbReference type="ARBA" id="ARBA00023125"/>
    </source>
</evidence>
<dbReference type="SUPFAM" id="SSF46785">
    <property type="entry name" value="Winged helix' DNA-binding domain"/>
    <property type="match status" value="1"/>
</dbReference>
<dbReference type="InterPro" id="IPR015424">
    <property type="entry name" value="PyrdxlP-dep_Trfase"/>
</dbReference>
<comment type="similarity">
    <text evidence="1">In the C-terminal section; belongs to the class-I pyridoxal-phosphate-dependent aminotransferase family.</text>
</comment>
<keyword evidence="5" id="KW-0804">Transcription</keyword>
<dbReference type="SMART" id="SM00345">
    <property type="entry name" value="HTH_GNTR"/>
    <property type="match status" value="1"/>
</dbReference>
<dbReference type="InterPro" id="IPR036388">
    <property type="entry name" value="WH-like_DNA-bd_sf"/>
</dbReference>
<dbReference type="InterPro" id="IPR015421">
    <property type="entry name" value="PyrdxlP-dep_Trfase_major"/>
</dbReference>
<evidence type="ECO:0000259" key="6">
    <source>
        <dbReference type="PROSITE" id="PS50949"/>
    </source>
</evidence>
<dbReference type="AlphaFoldDB" id="A0A239AFH2"/>
<dbReference type="CDD" id="cd00609">
    <property type="entry name" value="AAT_like"/>
    <property type="match status" value="1"/>
</dbReference>
<dbReference type="Gene3D" id="3.40.640.10">
    <property type="entry name" value="Type I PLP-dependent aspartate aminotransferase-like (Major domain)"/>
    <property type="match status" value="1"/>
</dbReference>
<sequence>MVKRVRLWDFKFELAPGSKLPVFMQIVQKIIEEIQAGRLTPSSPMPSSRQLASNLAVNRKTVIMAYEELIAQGWLSSAARSQTFVSPNLPASPPHPAATNVRSHPLSTSTTVASAFVLPQDGVIHFSDGMPDTRLIPNNIIARAFRHSLLHADKNHCLTYGDPKGMYSLRSSITDMLNMERGLYVTPDNICIVRGSQMGIFLAARVLVQAGDHVVVEHLTYPPARDAFQSCGANILTVGLDEYGLKVDELEQLCQTTPIRAVYVTPHHQFPTTVTMTAERRLKLLMLAETYDFHIIEDDYDHEFHFTNHPILPLASNDKQKRVIYVGSLSKVLAPALRIGYLVTSSSLIERCSQEILLIDRQGNSVTEQTVSGLINSGELRHHIRKTFKIYSERRHSLENLINEHLTAYMDFRMPVGGLAFWVLLKKQNQMQSLLEKSKINKIGLLPAANFAMAQPAPAAFRLGFGNLDLNEIEEGIKRLKQALETSSDT</sequence>
<dbReference type="PANTHER" id="PTHR46577">
    <property type="entry name" value="HTH-TYPE TRANSCRIPTIONAL REGULATORY PROTEIN GABR"/>
    <property type="match status" value="1"/>
</dbReference>
<dbReference type="PANTHER" id="PTHR46577:SF1">
    <property type="entry name" value="HTH-TYPE TRANSCRIPTIONAL REGULATORY PROTEIN GABR"/>
    <property type="match status" value="1"/>
</dbReference>
<evidence type="ECO:0000313" key="8">
    <source>
        <dbReference type="Proteomes" id="UP000198305"/>
    </source>
</evidence>
<organism evidence="7 8">
    <name type="scientific">Methylobacillus rhizosphaerae</name>
    <dbReference type="NCBI Taxonomy" id="551994"/>
    <lineage>
        <taxon>Bacteria</taxon>
        <taxon>Pseudomonadati</taxon>
        <taxon>Pseudomonadota</taxon>
        <taxon>Betaproteobacteria</taxon>
        <taxon>Nitrosomonadales</taxon>
        <taxon>Methylophilaceae</taxon>
        <taxon>Methylobacillus</taxon>
    </lineage>
</organism>
<name>A0A239AFH2_9PROT</name>
<evidence type="ECO:0000256" key="2">
    <source>
        <dbReference type="ARBA" id="ARBA00022898"/>
    </source>
</evidence>
<dbReference type="InterPro" id="IPR036390">
    <property type="entry name" value="WH_DNA-bd_sf"/>
</dbReference>
<evidence type="ECO:0000313" key="7">
    <source>
        <dbReference type="EMBL" id="SNR94319.1"/>
    </source>
</evidence>
<dbReference type="GO" id="GO:0030170">
    <property type="term" value="F:pyridoxal phosphate binding"/>
    <property type="evidence" value="ECO:0007669"/>
    <property type="project" value="InterPro"/>
</dbReference>
<dbReference type="Proteomes" id="UP000198305">
    <property type="component" value="Unassembled WGS sequence"/>
</dbReference>
<gene>
    <name evidence="7" type="ORF">SAMN05192560_1886</name>
</gene>
<reference evidence="8" key="1">
    <citation type="submission" date="2017-06" db="EMBL/GenBank/DDBJ databases">
        <authorList>
            <person name="Varghese N."/>
            <person name="Submissions S."/>
        </authorList>
    </citation>
    <scope>NUCLEOTIDE SEQUENCE [LARGE SCALE GENOMIC DNA]</scope>
    <source>
        <strain evidence="8">Ca-68</strain>
    </source>
</reference>
<dbReference type="PROSITE" id="PS50949">
    <property type="entry name" value="HTH_GNTR"/>
    <property type="match status" value="1"/>
</dbReference>
<dbReference type="OrthoDB" id="9804020at2"/>
<keyword evidence="2" id="KW-0663">Pyridoxal phosphate</keyword>
<feature type="domain" description="HTH gntR-type" evidence="6">
    <location>
        <begin position="20"/>
        <end position="88"/>
    </location>
</feature>
<dbReference type="GO" id="GO:0003700">
    <property type="term" value="F:DNA-binding transcription factor activity"/>
    <property type="evidence" value="ECO:0007669"/>
    <property type="project" value="InterPro"/>
</dbReference>
<evidence type="ECO:0000256" key="3">
    <source>
        <dbReference type="ARBA" id="ARBA00023015"/>
    </source>
</evidence>
<dbReference type="InterPro" id="IPR000524">
    <property type="entry name" value="Tscrpt_reg_HTH_GntR"/>
</dbReference>
<dbReference type="InterPro" id="IPR051446">
    <property type="entry name" value="HTH_trans_reg/aminotransferase"/>
</dbReference>
<keyword evidence="4" id="KW-0238">DNA-binding</keyword>
<dbReference type="Pfam" id="PF00155">
    <property type="entry name" value="Aminotran_1_2"/>
    <property type="match status" value="1"/>
</dbReference>
<keyword evidence="8" id="KW-1185">Reference proteome</keyword>
<protein>
    <submittedName>
        <fullName evidence="7">Transcriptional regulator, GntR family</fullName>
    </submittedName>
</protein>
<dbReference type="Gene3D" id="1.10.10.10">
    <property type="entry name" value="Winged helix-like DNA-binding domain superfamily/Winged helix DNA-binding domain"/>
    <property type="match status" value="1"/>
</dbReference>
<dbReference type="RefSeq" id="WP_089375966.1">
    <property type="nucleotide sequence ID" value="NZ_FZOA01000007.1"/>
</dbReference>
<evidence type="ECO:0000256" key="5">
    <source>
        <dbReference type="ARBA" id="ARBA00023163"/>
    </source>
</evidence>
<proteinExistence type="inferred from homology"/>